<dbReference type="Pfam" id="PF14529">
    <property type="entry name" value="Exo_endo_phos_2"/>
    <property type="match status" value="1"/>
</dbReference>
<dbReference type="InterPro" id="IPR005135">
    <property type="entry name" value="Endo/exonuclease/phosphatase"/>
</dbReference>
<reference evidence="5" key="1">
    <citation type="journal article" date="2015" name="PLoS Genet.">
        <title>The dynamic genome and transcriptome of the human fungal pathogen Blastomyces and close relative Emmonsia.</title>
        <authorList>
            <person name="Munoz J.F."/>
            <person name="Gauthier G.M."/>
            <person name="Desjardins C.A."/>
            <person name="Gallo J.E."/>
            <person name="Holder J."/>
            <person name="Sullivan T.D."/>
            <person name="Marty A.J."/>
            <person name="Carmen J.C."/>
            <person name="Chen Z."/>
            <person name="Ding L."/>
            <person name="Gujja S."/>
            <person name="Magrini V."/>
            <person name="Misas E."/>
            <person name="Mitreva M."/>
            <person name="Priest M."/>
            <person name="Saif S."/>
            <person name="Whiston E.A."/>
            <person name="Young S."/>
            <person name="Zeng Q."/>
            <person name="Goldman W.E."/>
            <person name="Mardis E.R."/>
            <person name="Taylor J.W."/>
            <person name="McEwen J.G."/>
            <person name="Clay O.K."/>
            <person name="Klein B.S."/>
            <person name="Cuomo C.A."/>
        </authorList>
    </citation>
    <scope>NUCLEOTIDE SEQUENCE [LARGE SCALE GENOMIC DNA]</scope>
    <source>
        <strain evidence="5">ER-3 / ATCC MYA-2586</strain>
    </source>
</reference>
<gene>
    <name evidence="4" type="ORF">BDCG_17412</name>
</gene>
<organism evidence="4 5">
    <name type="scientific">Ajellomyces dermatitidis (strain ER-3 / ATCC MYA-2586)</name>
    <name type="common">Blastomyces dermatitidis</name>
    <dbReference type="NCBI Taxonomy" id="559297"/>
    <lineage>
        <taxon>Eukaryota</taxon>
        <taxon>Fungi</taxon>
        <taxon>Dikarya</taxon>
        <taxon>Ascomycota</taxon>
        <taxon>Pezizomycotina</taxon>
        <taxon>Eurotiomycetes</taxon>
        <taxon>Eurotiomycetidae</taxon>
        <taxon>Onygenales</taxon>
        <taxon>Ajellomycetaceae</taxon>
        <taxon>Blastomyces</taxon>
    </lineage>
</organism>
<dbReference type="Proteomes" id="UP000002039">
    <property type="component" value="Unassembled WGS sequence"/>
</dbReference>
<keyword evidence="1" id="KW-0862">Zinc</keyword>
<dbReference type="PROSITE" id="PS51257">
    <property type="entry name" value="PROKAR_LIPOPROTEIN"/>
    <property type="match status" value="1"/>
</dbReference>
<keyword evidence="5" id="KW-1185">Reference proteome</keyword>
<feature type="domain" description="C2H2-type" evidence="3">
    <location>
        <begin position="304"/>
        <end position="331"/>
    </location>
</feature>
<feature type="compositionally biased region" description="Basic and acidic residues" evidence="2">
    <location>
        <begin position="93"/>
        <end position="103"/>
    </location>
</feature>
<evidence type="ECO:0000256" key="2">
    <source>
        <dbReference type="SAM" id="MobiDB-lite"/>
    </source>
</evidence>
<evidence type="ECO:0000313" key="5">
    <source>
        <dbReference type="Proteomes" id="UP000002039"/>
    </source>
</evidence>
<accession>A0ABX2VYC4</accession>
<dbReference type="InterPro" id="IPR013087">
    <property type="entry name" value="Znf_C2H2_type"/>
</dbReference>
<dbReference type="PROSITE" id="PS50157">
    <property type="entry name" value="ZINC_FINGER_C2H2_2"/>
    <property type="match status" value="1"/>
</dbReference>
<protein>
    <recommendedName>
        <fullName evidence="3">C2H2-type domain-containing protein</fullName>
    </recommendedName>
</protein>
<dbReference type="EMBL" id="EQ999979">
    <property type="protein sequence ID" value="OAT02150.1"/>
    <property type="molecule type" value="Genomic_DNA"/>
</dbReference>
<evidence type="ECO:0000259" key="3">
    <source>
        <dbReference type="PROSITE" id="PS50157"/>
    </source>
</evidence>
<dbReference type="GeneID" id="69032304"/>
<dbReference type="InterPro" id="IPR036691">
    <property type="entry name" value="Endo/exonu/phosph_ase_sf"/>
</dbReference>
<sequence length="559" mass="62629">MFNACRVKPCFCCYNYSHIGTQCNAGQACGYCAELHETKNCKQKGVEGCTPRCTVCKGVHTAWSNACSARKKELVRDEQAKQVRNIYWHVISKDESPRDDNPRSKHRRTREPAANRIIAVANSPEVEPSDHGTRALEPPNARAGNSLQESQIPVEIEAARTLSATPIAEDWATPASPEEPLIDPQLLATERLLEADPAADGVPNAEVVEMAPIDAASSQQPLYPIWEEFNVHDADAWLAGLADSLPEDGPHLPETAGSPLTSVATNNSTAQGNIYKGCNCPEHQEIYGNWPTRDAELTITKCMKICMYCGKDFEVASELRSHIRKRRNANPPIRSPNNSQPIPHKQHRRSTALMTRHQELQILQYNIQNSRDVVLASLFQDPRILEYNVLAIQEPRRNPFIATSYHPLKAHFQLTYLDDNATRVCFYINKRIDPGTWSVSHLSKDITTLAIRDPSSGRNIRVFNVYNEVRTDTLSTLAGAIDRLESYKEAIVLGDFNLHHPLWSAAHRQARYGPNAQELLTIIENFQLQLLTVPGTPTHRWKDGEINLAFGIPHNPLQD</sequence>
<name>A0ABX2VYC4_AJEDR</name>
<dbReference type="RefSeq" id="XP_045281877.1">
    <property type="nucleotide sequence ID" value="XM_045426541.1"/>
</dbReference>
<dbReference type="SUPFAM" id="SSF56219">
    <property type="entry name" value="DNase I-like"/>
    <property type="match status" value="1"/>
</dbReference>
<evidence type="ECO:0000313" key="4">
    <source>
        <dbReference type="EMBL" id="OAT02150.1"/>
    </source>
</evidence>
<keyword evidence="1" id="KW-0479">Metal-binding</keyword>
<evidence type="ECO:0000256" key="1">
    <source>
        <dbReference type="PROSITE-ProRule" id="PRU00042"/>
    </source>
</evidence>
<proteinExistence type="predicted"/>
<dbReference type="Gene3D" id="3.60.10.10">
    <property type="entry name" value="Endonuclease/exonuclease/phosphatase"/>
    <property type="match status" value="1"/>
</dbReference>
<keyword evidence="1" id="KW-0863">Zinc-finger</keyword>
<feature type="region of interest" description="Disordered" evidence="2">
    <location>
        <begin position="93"/>
        <end position="149"/>
    </location>
</feature>